<keyword evidence="2" id="KW-1185">Reference proteome</keyword>
<dbReference type="OrthoDB" id="7235451at2"/>
<dbReference type="Proteomes" id="UP000219514">
    <property type="component" value="Unassembled WGS sequence"/>
</dbReference>
<evidence type="ECO:0000313" key="2">
    <source>
        <dbReference type="Proteomes" id="UP000219514"/>
    </source>
</evidence>
<proteinExistence type="predicted"/>
<organism evidence="1 2">
    <name type="scientific">Geodermatophilus sabuli</name>
    <dbReference type="NCBI Taxonomy" id="1564158"/>
    <lineage>
        <taxon>Bacteria</taxon>
        <taxon>Bacillati</taxon>
        <taxon>Actinomycetota</taxon>
        <taxon>Actinomycetes</taxon>
        <taxon>Geodermatophilales</taxon>
        <taxon>Geodermatophilaceae</taxon>
        <taxon>Geodermatophilus</taxon>
    </lineage>
</organism>
<evidence type="ECO:0000313" key="1">
    <source>
        <dbReference type="EMBL" id="SNX96533.1"/>
    </source>
</evidence>
<dbReference type="RefSeq" id="WP_097206541.1">
    <property type="nucleotide sequence ID" value="NZ_OBDO01000004.1"/>
</dbReference>
<gene>
    <name evidence="1" type="ORF">SAMN06893097_104248</name>
</gene>
<accession>A0A285ECF0</accession>
<protein>
    <submittedName>
        <fullName evidence="1">Uncharacterized protein</fullName>
    </submittedName>
</protein>
<name>A0A285ECF0_9ACTN</name>
<dbReference type="AlphaFoldDB" id="A0A285ECF0"/>
<reference evidence="1 2" key="1">
    <citation type="submission" date="2017-09" db="EMBL/GenBank/DDBJ databases">
        <authorList>
            <person name="Ehlers B."/>
            <person name="Leendertz F.H."/>
        </authorList>
    </citation>
    <scope>NUCLEOTIDE SEQUENCE [LARGE SCALE GENOMIC DNA]</scope>
    <source>
        <strain evidence="1 2">DSM 46844</strain>
    </source>
</reference>
<sequence length="379" mass="39955">MRAHSAFVPGSGDVTRLLVTPASEADKDVLQDAQSAIEAALARHVGLRPGDQHRSTLRVGIQRASQHPARARHAELSAALYEAIAASGVGASGVDDMIAMRDALNRGRLGLAGSASCGRYDVIIAPDISEEERVALEGRMQSVDNALHARAKQLRRTGQAVDGVYVNNYAPVAADLSTATALARLPRARQSEEHDIVVGVITPGGSAAPRDVLGKLEQLPGVSLQTVTVRRGDPALTATMVRAVDALCLSAPAAIVVDYGGGEREQLDQVFDALQLALANRSVPMYVGIGHRNYERALDSPLVRMCATPADAAELFRIEVLDIPRRRADLVAGASADLLLAVGHPGRSAQVATMLAGQLGQLDLELKRARDAHGQPTSS</sequence>
<dbReference type="EMBL" id="OBDO01000004">
    <property type="protein sequence ID" value="SNX96533.1"/>
    <property type="molecule type" value="Genomic_DNA"/>
</dbReference>